<dbReference type="OrthoDB" id="2747330at2759"/>
<feature type="domain" description="Xylanase inhibitor N-terminal" evidence="4">
    <location>
        <begin position="36"/>
        <end position="95"/>
    </location>
</feature>
<dbReference type="AlphaFoldDB" id="A0A5J9TI15"/>
<keyword evidence="6" id="KW-1185">Reference proteome</keyword>
<keyword evidence="2" id="KW-0732">Signal</keyword>
<feature type="signal peptide" evidence="2">
    <location>
        <begin position="1"/>
        <end position="21"/>
    </location>
</feature>
<accession>A0A5J9TI15</accession>
<evidence type="ECO:0000313" key="6">
    <source>
        <dbReference type="Proteomes" id="UP000324897"/>
    </source>
</evidence>
<feature type="domain" description="Xylanase inhibitor C-terminal" evidence="3">
    <location>
        <begin position="102"/>
        <end position="204"/>
    </location>
</feature>
<dbReference type="PANTHER" id="PTHR13683">
    <property type="entry name" value="ASPARTYL PROTEASES"/>
    <property type="match status" value="1"/>
</dbReference>
<protein>
    <recommendedName>
        <fullName evidence="7">Peptidase A1 domain-containing protein</fullName>
    </recommendedName>
</protein>
<dbReference type="InterPro" id="IPR032799">
    <property type="entry name" value="TAXi_C"/>
</dbReference>
<feature type="chain" id="PRO_5023850077" description="Peptidase A1 domain-containing protein" evidence="2">
    <location>
        <begin position="22"/>
        <end position="208"/>
    </location>
</feature>
<dbReference type="Proteomes" id="UP000324897">
    <property type="component" value="Chromosome 3"/>
</dbReference>
<feature type="non-terminal residue" evidence="5">
    <location>
        <position position="1"/>
    </location>
</feature>
<dbReference type="Pfam" id="PF14543">
    <property type="entry name" value="TAXi_N"/>
    <property type="match status" value="1"/>
</dbReference>
<comment type="similarity">
    <text evidence="1">Belongs to the peptidase A1 family.</text>
</comment>
<evidence type="ECO:0000256" key="2">
    <source>
        <dbReference type="SAM" id="SignalP"/>
    </source>
</evidence>
<comment type="caution">
    <text evidence="5">The sequence shown here is derived from an EMBL/GenBank/DDBJ whole genome shotgun (WGS) entry which is preliminary data.</text>
</comment>
<dbReference type="GO" id="GO:0006508">
    <property type="term" value="P:proteolysis"/>
    <property type="evidence" value="ECO:0007669"/>
    <property type="project" value="InterPro"/>
</dbReference>
<dbReference type="PANTHER" id="PTHR13683:SF331">
    <property type="entry name" value="ASPARTIC PROTEINASE ASP1"/>
    <property type="match status" value="1"/>
</dbReference>
<gene>
    <name evidence="5" type="ORF">EJB05_44420</name>
</gene>
<proteinExistence type="inferred from homology"/>
<evidence type="ECO:0000259" key="3">
    <source>
        <dbReference type="Pfam" id="PF14541"/>
    </source>
</evidence>
<name>A0A5J9TI15_9POAL</name>
<reference evidence="5 6" key="1">
    <citation type="journal article" date="2019" name="Sci. Rep.">
        <title>A high-quality genome of Eragrostis curvula grass provides insights into Poaceae evolution and supports new strategies to enhance forage quality.</title>
        <authorList>
            <person name="Carballo J."/>
            <person name="Santos B.A.C.M."/>
            <person name="Zappacosta D."/>
            <person name="Garbus I."/>
            <person name="Selva J.P."/>
            <person name="Gallo C.A."/>
            <person name="Diaz A."/>
            <person name="Albertini E."/>
            <person name="Caccamo M."/>
            <person name="Echenique V."/>
        </authorList>
    </citation>
    <scope>NUCLEOTIDE SEQUENCE [LARGE SCALE GENOMIC DNA]</scope>
    <source>
        <strain evidence="6">cv. Victoria</strain>
        <tissue evidence="5">Leaf</tissue>
    </source>
</reference>
<dbReference type="SUPFAM" id="SSF50630">
    <property type="entry name" value="Acid proteases"/>
    <property type="match status" value="1"/>
</dbReference>
<evidence type="ECO:0008006" key="7">
    <source>
        <dbReference type="Google" id="ProtNLM"/>
    </source>
</evidence>
<evidence type="ECO:0000313" key="5">
    <source>
        <dbReference type="EMBL" id="TVU10867.1"/>
    </source>
</evidence>
<sequence>MAAHMAAIFVLLLLLPVPSSSFHLTFKLNGHVYPGGCGYDQSGEEQEQPVDGILGLGRGSPVSLISQLMKENIITKDVIAHCISADGGGFLHIGDYEHSSADGVQLNLKGTMIRNNMNVVFDSGSAFTFFDSQTYQATNDAVTGSLGNSLTPVADTEFELCWKGSNKFKSVGEVKSFFKPIFLIFRFGKKKATFDIPPENYLFIVSTS</sequence>
<dbReference type="InterPro" id="IPR032861">
    <property type="entry name" value="TAXi_N"/>
</dbReference>
<organism evidence="5 6">
    <name type="scientific">Eragrostis curvula</name>
    <name type="common">weeping love grass</name>
    <dbReference type="NCBI Taxonomy" id="38414"/>
    <lineage>
        <taxon>Eukaryota</taxon>
        <taxon>Viridiplantae</taxon>
        <taxon>Streptophyta</taxon>
        <taxon>Embryophyta</taxon>
        <taxon>Tracheophyta</taxon>
        <taxon>Spermatophyta</taxon>
        <taxon>Magnoliopsida</taxon>
        <taxon>Liliopsida</taxon>
        <taxon>Poales</taxon>
        <taxon>Poaceae</taxon>
        <taxon>PACMAD clade</taxon>
        <taxon>Chloridoideae</taxon>
        <taxon>Eragrostideae</taxon>
        <taxon>Eragrostidinae</taxon>
        <taxon>Eragrostis</taxon>
    </lineage>
</organism>
<evidence type="ECO:0000256" key="1">
    <source>
        <dbReference type="ARBA" id="ARBA00007447"/>
    </source>
</evidence>
<dbReference type="InterPro" id="IPR001461">
    <property type="entry name" value="Aspartic_peptidase_A1"/>
</dbReference>
<evidence type="ECO:0000259" key="4">
    <source>
        <dbReference type="Pfam" id="PF14543"/>
    </source>
</evidence>
<dbReference type="EMBL" id="RWGY01000039">
    <property type="protein sequence ID" value="TVU10867.1"/>
    <property type="molecule type" value="Genomic_DNA"/>
</dbReference>
<dbReference type="Gene3D" id="2.40.70.10">
    <property type="entry name" value="Acid Proteases"/>
    <property type="match status" value="2"/>
</dbReference>
<dbReference type="GO" id="GO:0004190">
    <property type="term" value="F:aspartic-type endopeptidase activity"/>
    <property type="evidence" value="ECO:0007669"/>
    <property type="project" value="InterPro"/>
</dbReference>
<dbReference type="Pfam" id="PF14541">
    <property type="entry name" value="TAXi_C"/>
    <property type="match status" value="1"/>
</dbReference>
<dbReference type="Gramene" id="TVU10867">
    <property type="protein sequence ID" value="TVU10867"/>
    <property type="gene ID" value="EJB05_44420"/>
</dbReference>
<dbReference type="InterPro" id="IPR021109">
    <property type="entry name" value="Peptidase_aspartic_dom_sf"/>
</dbReference>